<dbReference type="AlphaFoldDB" id="A0A0M3ILI5"/>
<evidence type="ECO:0000313" key="2">
    <source>
        <dbReference type="WBParaSite" id="ALUE_0001961301-mRNA-1"/>
    </source>
</evidence>
<accession>A0A0M3ILI5</accession>
<dbReference type="Proteomes" id="UP000036681">
    <property type="component" value="Unplaced"/>
</dbReference>
<name>A0A0M3ILI5_ASCLU</name>
<dbReference type="WBParaSite" id="ALUE_0001961301-mRNA-1">
    <property type="protein sequence ID" value="ALUE_0001961301-mRNA-1"/>
    <property type="gene ID" value="ALUE_0001961301"/>
</dbReference>
<reference evidence="2" key="1">
    <citation type="submission" date="2017-02" db="UniProtKB">
        <authorList>
            <consortium name="WormBaseParasite"/>
        </authorList>
    </citation>
    <scope>IDENTIFICATION</scope>
</reference>
<proteinExistence type="predicted"/>
<keyword evidence="1" id="KW-1185">Reference proteome</keyword>
<protein>
    <submittedName>
        <fullName evidence="2">BTB domain-containing protein</fullName>
    </submittedName>
</protein>
<sequence>MRSVNVDWVDFGSLIACRLDVFQRNMRQAQRPTICAWESAENGPEDGSMLVQRIDLDDDPVCAQVKFELKLIPAKNNLPVVSVESKWININAKWSDVGHENRAVAKLFSTLRHQDYAWGTVDALVEMQFHRETFFSIKQDQLCKILGRELRVESKWININAKWSDVGHENRAVAKLFSTLRHQDYAWGTVDALVEMQFHRETFFSIKQDQLCKILGRELRDFIINTYDGELLFPRYVLALSFEYFRNLIDAEGDVHSASVPFKKKTVLQVFEFAKRGSFSLESLKDVNDELGDFIDCLVLLRPLEYETLLYHIEMRIFEIVAKVIISSHLDHFQNKFTLHSIFSSYSTKISVILPQ</sequence>
<evidence type="ECO:0000313" key="1">
    <source>
        <dbReference type="Proteomes" id="UP000036681"/>
    </source>
</evidence>
<organism evidence="1 2">
    <name type="scientific">Ascaris lumbricoides</name>
    <name type="common">Giant roundworm</name>
    <dbReference type="NCBI Taxonomy" id="6252"/>
    <lineage>
        <taxon>Eukaryota</taxon>
        <taxon>Metazoa</taxon>
        <taxon>Ecdysozoa</taxon>
        <taxon>Nematoda</taxon>
        <taxon>Chromadorea</taxon>
        <taxon>Rhabditida</taxon>
        <taxon>Spirurina</taxon>
        <taxon>Ascaridomorpha</taxon>
        <taxon>Ascaridoidea</taxon>
        <taxon>Ascarididae</taxon>
        <taxon>Ascaris</taxon>
    </lineage>
</organism>